<evidence type="ECO:0000256" key="2">
    <source>
        <dbReference type="SAM" id="Phobius"/>
    </source>
</evidence>
<feature type="transmembrane region" description="Helical" evidence="2">
    <location>
        <begin position="88"/>
        <end position="112"/>
    </location>
</feature>
<dbReference type="Proteomes" id="UP000806528">
    <property type="component" value="Unassembled WGS sequence"/>
</dbReference>
<keyword evidence="2" id="KW-0472">Membrane</keyword>
<evidence type="ECO:0000256" key="1">
    <source>
        <dbReference type="SAM" id="MobiDB-lite"/>
    </source>
</evidence>
<proteinExistence type="predicted"/>
<evidence type="ECO:0000313" key="3">
    <source>
        <dbReference type="EMBL" id="MBE2998999.1"/>
    </source>
</evidence>
<dbReference type="RefSeq" id="WP_193121634.1">
    <property type="nucleotide sequence ID" value="NZ_JADBGI010000007.1"/>
</dbReference>
<reference evidence="3 4" key="1">
    <citation type="submission" date="2020-09" db="EMBL/GenBank/DDBJ databases">
        <title>Diversity and distribution of actinomycetes associated with coral in the coast of Hainan.</title>
        <authorList>
            <person name="Li F."/>
        </authorList>
    </citation>
    <scope>NUCLEOTIDE SEQUENCE [LARGE SCALE GENOMIC DNA]</scope>
    <source>
        <strain evidence="3 4">HNM0947</strain>
    </source>
</reference>
<name>A0ABR9P594_9ACTN</name>
<feature type="transmembrane region" description="Helical" evidence="2">
    <location>
        <begin position="132"/>
        <end position="153"/>
    </location>
</feature>
<gene>
    <name evidence="3" type="ORF">IDM40_09850</name>
</gene>
<accession>A0ABR9P594</accession>
<protein>
    <recommendedName>
        <fullName evidence="5">DUF4064 domain-containing protein</fullName>
    </recommendedName>
</protein>
<comment type="caution">
    <text evidence="3">The sequence shown here is derived from an EMBL/GenBank/DDBJ whole genome shotgun (WGS) entry which is preliminary data.</text>
</comment>
<feature type="region of interest" description="Disordered" evidence="1">
    <location>
        <begin position="1"/>
        <end position="50"/>
    </location>
</feature>
<dbReference type="EMBL" id="JADBGI010000007">
    <property type="protein sequence ID" value="MBE2998999.1"/>
    <property type="molecule type" value="Genomic_DNA"/>
</dbReference>
<sequence length="202" mass="20875">MGNDNTNPTDRPEETEGQAPGYPEDTNVDTQNGDPRWAGPHDEAGDGTEGAEGAAYAYNEQGYGEAPVSAGAVAAQPRTGGLLGSETFALSAVFLLAVTLLSSQLVQLFSSVMQIGDQPVPHEQVAQLSNQALVGGGLALLTVLFAGLALVLADVGTRAWARWGAMATIIVGLLFVIVAALTYVMIPAGSEPQMPEMPAIPQ</sequence>
<organism evidence="3 4">
    <name type="scientific">Nocardiopsis coralli</name>
    <dbReference type="NCBI Taxonomy" id="2772213"/>
    <lineage>
        <taxon>Bacteria</taxon>
        <taxon>Bacillati</taxon>
        <taxon>Actinomycetota</taxon>
        <taxon>Actinomycetes</taxon>
        <taxon>Streptosporangiales</taxon>
        <taxon>Nocardiopsidaceae</taxon>
        <taxon>Nocardiopsis</taxon>
    </lineage>
</organism>
<feature type="transmembrane region" description="Helical" evidence="2">
    <location>
        <begin position="165"/>
        <end position="186"/>
    </location>
</feature>
<keyword evidence="2" id="KW-1133">Transmembrane helix</keyword>
<evidence type="ECO:0008006" key="5">
    <source>
        <dbReference type="Google" id="ProtNLM"/>
    </source>
</evidence>
<keyword evidence="4" id="KW-1185">Reference proteome</keyword>
<evidence type="ECO:0000313" key="4">
    <source>
        <dbReference type="Proteomes" id="UP000806528"/>
    </source>
</evidence>
<keyword evidence="2" id="KW-0812">Transmembrane</keyword>